<dbReference type="Proteomes" id="UP000629468">
    <property type="component" value="Unassembled WGS sequence"/>
</dbReference>
<evidence type="ECO:0000313" key="2">
    <source>
        <dbReference type="EMBL" id="KAF7761921.1"/>
    </source>
</evidence>
<protein>
    <submittedName>
        <fullName evidence="2">Uncharacterized protein</fullName>
    </submittedName>
</protein>
<evidence type="ECO:0000313" key="3">
    <source>
        <dbReference type="Proteomes" id="UP000629468"/>
    </source>
</evidence>
<gene>
    <name evidence="2" type="ORF">Agabi119p4_9913</name>
</gene>
<feature type="compositionally biased region" description="Low complexity" evidence="1">
    <location>
        <begin position="498"/>
        <end position="514"/>
    </location>
</feature>
<comment type="caution">
    <text evidence="2">The sequence shown here is derived from an EMBL/GenBank/DDBJ whole genome shotgun (WGS) entry which is preliminary data.</text>
</comment>
<dbReference type="AlphaFoldDB" id="A0A8H7EX97"/>
<feature type="compositionally biased region" description="Acidic residues" evidence="1">
    <location>
        <begin position="462"/>
        <end position="474"/>
    </location>
</feature>
<evidence type="ECO:0000256" key="1">
    <source>
        <dbReference type="SAM" id="MobiDB-lite"/>
    </source>
</evidence>
<dbReference type="EMBL" id="JABXXO010000013">
    <property type="protein sequence ID" value="KAF7761921.1"/>
    <property type="molecule type" value="Genomic_DNA"/>
</dbReference>
<organism evidence="2 3">
    <name type="scientific">Agaricus bisporus var. burnettii</name>
    <dbReference type="NCBI Taxonomy" id="192524"/>
    <lineage>
        <taxon>Eukaryota</taxon>
        <taxon>Fungi</taxon>
        <taxon>Dikarya</taxon>
        <taxon>Basidiomycota</taxon>
        <taxon>Agaricomycotina</taxon>
        <taxon>Agaricomycetes</taxon>
        <taxon>Agaricomycetidae</taxon>
        <taxon>Agaricales</taxon>
        <taxon>Agaricineae</taxon>
        <taxon>Agaricaceae</taxon>
        <taxon>Agaricus</taxon>
    </lineage>
</organism>
<accession>A0A8H7EX97</accession>
<proteinExistence type="predicted"/>
<reference evidence="2 3" key="1">
    <citation type="journal article" name="Sci. Rep.">
        <title>Telomere-to-telomere assembled and centromere annotated genomes of the two main subspecies of the button mushroom Agaricus bisporus reveal especially polymorphic chromosome ends.</title>
        <authorList>
            <person name="Sonnenberg A.S.M."/>
            <person name="Sedaghat-Telgerd N."/>
            <person name="Lavrijssen B."/>
            <person name="Ohm R.A."/>
            <person name="Hendrickx P.M."/>
            <person name="Scholtmeijer K."/>
            <person name="Baars J.J.P."/>
            <person name="van Peer A."/>
        </authorList>
    </citation>
    <scope>NUCLEOTIDE SEQUENCE [LARGE SCALE GENOMIC DNA]</scope>
    <source>
        <strain evidence="2 3">H119_p4</strain>
    </source>
</reference>
<sequence length="694" mass="79334">MPGRAYLINGDVYYSPNSDRNVQLPSELNIDNITLFNNVGVEAFEKPYWWSERVPWLGFVPRRPVCWNGALVEDLGYMPRRLLVNTERTAYMLPYLSQNRWLAVENLIREVLQLLSRRYNIQYLEPYSTRKWGYTNGHPTEAQMWSFVHQGRDWFAMWIALLYWMLKIIPEDLKYIEGVCPTEWYRVLVKWDKARIGAWESLRCAPLLQRFWDAQRSGVFLHNPEDQLNQPSASWFDHCGVPVWYRWGSREVAQSQRNDFRLIVPPPEIVQIIATLISPSITSYATGAGHEWEDTHNYEPHFTPASPPPAEPQFMPASPRPAEPQFMPASPPPTQLIDDQVPSSSPSQASKLIWKNGGFRTIEKSGRDVWEPFHRRHQERHQKMLLHETPLARQTRLNREKQPPFVSAAVYVWEWNLEMPPKFVRRLVPKKDRSETLEDARPGEARYDSFCNEWTVCTEWMDESDDESDGEADEENGKELQQDEGGVNSPARVPSTQVVIPEPSTSTTPSVPSVAPGHVLVPSPSGELEKSQQEVLHVLTKYYGFSPPQGLPTDVGPLARLADIKALIAITGTTTVKINSALWGTPMGKACVEFGLFLANKEGLEPPAAAWDLSQNCQDPLKFSLRLRRIKRVRAGSLRLYMFDFGELATLSWNIAVYTATAALMVCRLHPNLTDEDIAVELARSGVPFRTLRK</sequence>
<name>A0A8H7EX97_AGABI</name>
<feature type="region of interest" description="Disordered" evidence="1">
    <location>
        <begin position="462"/>
        <end position="527"/>
    </location>
</feature>